<gene>
    <name evidence="1" type="ORF">H103_03422</name>
</gene>
<evidence type="ECO:0000313" key="1">
    <source>
        <dbReference type="EMBL" id="EZF53692.1"/>
    </source>
</evidence>
<proteinExistence type="predicted"/>
<name>A0A022W5T7_TRIRU</name>
<dbReference type="AlphaFoldDB" id="A0A022W5T7"/>
<organism evidence="1">
    <name type="scientific">Trichophyton rubrum CBS 288.86</name>
    <dbReference type="NCBI Taxonomy" id="1215330"/>
    <lineage>
        <taxon>Eukaryota</taxon>
        <taxon>Fungi</taxon>
        <taxon>Dikarya</taxon>
        <taxon>Ascomycota</taxon>
        <taxon>Pezizomycotina</taxon>
        <taxon>Eurotiomycetes</taxon>
        <taxon>Eurotiomycetidae</taxon>
        <taxon>Onygenales</taxon>
        <taxon>Arthrodermataceae</taxon>
        <taxon>Trichophyton</taxon>
    </lineage>
</organism>
<accession>A0A022W5T7</accession>
<sequence length="123" mass="13948">MHTPQLRLVYASCQHEASPQRKREMMTGNTTLELLQLSSRLLLIGRCTANNYYDSAARGWTSLSDRLLRTRSGSKSITAVLINGCSELSVLTTGQCRKTSNYGPLRIRHVKRRLINTSINIYY</sequence>
<protein>
    <submittedName>
        <fullName evidence="1">Uncharacterized protein</fullName>
    </submittedName>
</protein>
<dbReference type="EMBL" id="KK207811">
    <property type="protein sequence ID" value="EZF53692.1"/>
    <property type="molecule type" value="Genomic_DNA"/>
</dbReference>
<dbReference type="Proteomes" id="UP000023758">
    <property type="component" value="Unassembled WGS sequence"/>
</dbReference>
<dbReference type="HOGENOM" id="CLU_2016858_0_0_1"/>
<reference evidence="1" key="1">
    <citation type="submission" date="2014-02" db="EMBL/GenBank/DDBJ databases">
        <title>The Genome Sequence of Trichophyton rubrum (morphotype fischeri) CBS 288.86.</title>
        <authorList>
            <consortium name="The Broad Institute Genomics Platform"/>
            <person name="Cuomo C.A."/>
            <person name="White T.C."/>
            <person name="Graser Y."/>
            <person name="Martinez-Rossi N."/>
            <person name="Heitman J."/>
            <person name="Young S.K."/>
            <person name="Zeng Q."/>
            <person name="Gargeya S."/>
            <person name="Abouelleil A."/>
            <person name="Alvarado L."/>
            <person name="Chapman S.B."/>
            <person name="Gainer-Dewar J."/>
            <person name="Goldberg J."/>
            <person name="Griggs A."/>
            <person name="Gujja S."/>
            <person name="Hansen M."/>
            <person name="Howarth C."/>
            <person name="Imamovic A."/>
            <person name="Larimer J."/>
            <person name="Martinez D."/>
            <person name="Murphy C."/>
            <person name="Pearson M.D."/>
            <person name="Persinoti G."/>
            <person name="Poon T."/>
            <person name="Priest M."/>
            <person name="Roberts A.D."/>
            <person name="Saif S."/>
            <person name="Shea T.D."/>
            <person name="Sykes S.N."/>
            <person name="Wortman J."/>
            <person name="Nusbaum C."/>
            <person name="Birren B."/>
        </authorList>
    </citation>
    <scope>NUCLEOTIDE SEQUENCE [LARGE SCALE GENOMIC DNA]</scope>
    <source>
        <strain evidence="1">CBS 288.86</strain>
    </source>
</reference>